<reference evidence="1" key="1">
    <citation type="submission" date="2020-10" db="EMBL/GenBank/DDBJ databases">
        <authorList>
            <person name="Gilroy R."/>
        </authorList>
    </citation>
    <scope>NUCLEOTIDE SEQUENCE</scope>
    <source>
        <strain evidence="1">CHK178-757</strain>
    </source>
</reference>
<dbReference type="Pfam" id="PF00702">
    <property type="entry name" value="Hydrolase"/>
    <property type="match status" value="1"/>
</dbReference>
<evidence type="ECO:0000313" key="1">
    <source>
        <dbReference type="EMBL" id="HIS47510.1"/>
    </source>
</evidence>
<dbReference type="SFLD" id="SFLDG01129">
    <property type="entry name" value="C1.5:_HAD__Beta-PGM__Phosphata"/>
    <property type="match status" value="1"/>
</dbReference>
<organism evidence="1 2">
    <name type="scientific">Candidatus Scybalocola faecigallinarum</name>
    <dbReference type="NCBI Taxonomy" id="2840941"/>
    <lineage>
        <taxon>Bacteria</taxon>
        <taxon>Bacillati</taxon>
        <taxon>Bacillota</taxon>
        <taxon>Clostridia</taxon>
        <taxon>Lachnospirales</taxon>
        <taxon>Lachnospiraceae</taxon>
        <taxon>Lachnospiraceae incertae sedis</taxon>
        <taxon>Candidatus Scybalocola (ex Gilroy et al. 2021)</taxon>
    </lineage>
</organism>
<dbReference type="EMBL" id="DVIT01000029">
    <property type="protein sequence ID" value="HIS47510.1"/>
    <property type="molecule type" value="Genomic_DNA"/>
</dbReference>
<dbReference type="Gene3D" id="3.40.50.1000">
    <property type="entry name" value="HAD superfamily/HAD-like"/>
    <property type="match status" value="1"/>
</dbReference>
<proteinExistence type="predicted"/>
<comment type="caution">
    <text evidence="1">The sequence shown here is derived from an EMBL/GenBank/DDBJ whole genome shotgun (WGS) entry which is preliminary data.</text>
</comment>
<keyword evidence="1" id="KW-0378">Hydrolase</keyword>
<dbReference type="InterPro" id="IPR023214">
    <property type="entry name" value="HAD_sf"/>
</dbReference>
<dbReference type="NCBIfam" id="TIGR01549">
    <property type="entry name" value="HAD-SF-IA-v1"/>
    <property type="match status" value="1"/>
</dbReference>
<evidence type="ECO:0000313" key="2">
    <source>
        <dbReference type="Proteomes" id="UP000823927"/>
    </source>
</evidence>
<accession>A0A9D1F4Z0</accession>
<dbReference type="GO" id="GO:0005829">
    <property type="term" value="C:cytosol"/>
    <property type="evidence" value="ECO:0007669"/>
    <property type="project" value="TreeGrafter"/>
</dbReference>
<dbReference type="SFLD" id="SFLDS00003">
    <property type="entry name" value="Haloacid_Dehalogenase"/>
    <property type="match status" value="1"/>
</dbReference>
<reference evidence="1" key="2">
    <citation type="journal article" date="2021" name="PeerJ">
        <title>Extensive microbial diversity within the chicken gut microbiome revealed by metagenomics and culture.</title>
        <authorList>
            <person name="Gilroy R."/>
            <person name="Ravi A."/>
            <person name="Getino M."/>
            <person name="Pursley I."/>
            <person name="Horton D.L."/>
            <person name="Alikhan N.F."/>
            <person name="Baker D."/>
            <person name="Gharbi K."/>
            <person name="Hall N."/>
            <person name="Watson M."/>
            <person name="Adriaenssens E.M."/>
            <person name="Foster-Nyarko E."/>
            <person name="Jarju S."/>
            <person name="Secka A."/>
            <person name="Antonio M."/>
            <person name="Oren A."/>
            <person name="Chaudhuri R.R."/>
            <person name="La Ragione R."/>
            <person name="Hildebrand F."/>
            <person name="Pallen M.J."/>
        </authorList>
    </citation>
    <scope>NUCLEOTIDE SEQUENCE</scope>
    <source>
        <strain evidence="1">CHK178-757</strain>
    </source>
</reference>
<dbReference type="GO" id="GO:0008967">
    <property type="term" value="F:phosphoglycolate phosphatase activity"/>
    <property type="evidence" value="ECO:0007669"/>
    <property type="project" value="TreeGrafter"/>
</dbReference>
<dbReference type="GO" id="GO:0006281">
    <property type="term" value="P:DNA repair"/>
    <property type="evidence" value="ECO:0007669"/>
    <property type="project" value="TreeGrafter"/>
</dbReference>
<dbReference type="AlphaFoldDB" id="A0A9D1F4Z0"/>
<dbReference type="PANTHER" id="PTHR43434:SF1">
    <property type="entry name" value="PHOSPHOGLYCOLATE PHOSPHATASE"/>
    <property type="match status" value="1"/>
</dbReference>
<dbReference type="SUPFAM" id="SSF56784">
    <property type="entry name" value="HAD-like"/>
    <property type="match status" value="1"/>
</dbReference>
<protein>
    <submittedName>
        <fullName evidence="1">HAD family hydrolase</fullName>
    </submittedName>
</protein>
<dbReference type="PANTHER" id="PTHR43434">
    <property type="entry name" value="PHOSPHOGLYCOLATE PHOSPHATASE"/>
    <property type="match status" value="1"/>
</dbReference>
<dbReference type="InterPro" id="IPR006439">
    <property type="entry name" value="HAD-SF_hydro_IA"/>
</dbReference>
<dbReference type="Proteomes" id="UP000823927">
    <property type="component" value="Unassembled WGS sequence"/>
</dbReference>
<sequence>MKKMAKGASFMIVLCWDFDGTLTYSDPLWTNSVYHALKMTDPYTHVSFQDIRPFMASGFPWHSPDSDYRKTINDHWWHHMNHYFFQVYQSLGVSDSVAALSCKKIRSIIRQAKNYRLYEDALSTLQQTSGKCQNIILSNNHPDLKEIIHALGLSPFFQDYIISAEIGYDKPRPEIFQLARSRYPHGTRFIMIGDSIHADIIGGKNARMETILVHKGYCEQADYCCDQLEEIPKILSKKLRILHEKSILPQHWV</sequence>
<dbReference type="InterPro" id="IPR036412">
    <property type="entry name" value="HAD-like_sf"/>
</dbReference>
<dbReference type="InterPro" id="IPR050155">
    <property type="entry name" value="HAD-like_hydrolase_sf"/>
</dbReference>
<gene>
    <name evidence="1" type="ORF">IAB46_08165</name>
</gene>
<name>A0A9D1F4Z0_9FIRM</name>